<evidence type="ECO:0000313" key="2">
    <source>
        <dbReference type="EMBL" id="OTF79951.1"/>
    </source>
</evidence>
<protein>
    <submittedName>
        <fullName evidence="2">Uncharacterized protein</fullName>
    </submittedName>
</protein>
<evidence type="ECO:0000313" key="3">
    <source>
        <dbReference type="Proteomes" id="UP000194236"/>
    </source>
</evidence>
<gene>
    <name evidence="2" type="ORF">BLA29_014319</name>
</gene>
<organism evidence="2 3">
    <name type="scientific">Euroglyphus maynei</name>
    <name type="common">Mayne's house dust mite</name>
    <dbReference type="NCBI Taxonomy" id="6958"/>
    <lineage>
        <taxon>Eukaryota</taxon>
        <taxon>Metazoa</taxon>
        <taxon>Ecdysozoa</taxon>
        <taxon>Arthropoda</taxon>
        <taxon>Chelicerata</taxon>
        <taxon>Arachnida</taxon>
        <taxon>Acari</taxon>
        <taxon>Acariformes</taxon>
        <taxon>Sarcoptiformes</taxon>
        <taxon>Astigmata</taxon>
        <taxon>Psoroptidia</taxon>
        <taxon>Analgoidea</taxon>
        <taxon>Pyroglyphidae</taxon>
        <taxon>Pyroglyphinae</taxon>
        <taxon>Euroglyphus</taxon>
    </lineage>
</organism>
<comment type="caution">
    <text evidence="2">The sequence shown here is derived from an EMBL/GenBank/DDBJ whole genome shotgun (WGS) entry which is preliminary data.</text>
</comment>
<dbReference type="AlphaFoldDB" id="A0A1Y3BG93"/>
<sequence length="111" mass="12487">IPENFETYSDLNHTTVEERFQSEDLLIEQEESLFISCTDPLEFDDLEKTMSNSATQVSAPPVQFLQTNTYGGLVMSGSGGVVGHANESMMNNHNHHNGLSHHHHHQLWSHS</sequence>
<reference evidence="2 3" key="1">
    <citation type="submission" date="2017-03" db="EMBL/GenBank/DDBJ databases">
        <title>Genome Survey of Euroglyphus maynei.</title>
        <authorList>
            <person name="Arlian L.G."/>
            <person name="Morgan M.S."/>
            <person name="Rider S.D."/>
        </authorList>
    </citation>
    <scope>NUCLEOTIDE SEQUENCE [LARGE SCALE GENOMIC DNA]</scope>
    <source>
        <strain evidence="2">Arlian Lab</strain>
        <tissue evidence="2">Whole body</tissue>
    </source>
</reference>
<dbReference type="Proteomes" id="UP000194236">
    <property type="component" value="Unassembled WGS sequence"/>
</dbReference>
<evidence type="ECO:0000256" key="1">
    <source>
        <dbReference type="SAM" id="MobiDB-lite"/>
    </source>
</evidence>
<feature type="region of interest" description="Disordered" evidence="1">
    <location>
        <begin position="91"/>
        <end position="111"/>
    </location>
</feature>
<proteinExistence type="predicted"/>
<accession>A0A1Y3BG93</accession>
<feature type="non-terminal residue" evidence="2">
    <location>
        <position position="111"/>
    </location>
</feature>
<name>A0A1Y3BG93_EURMA</name>
<dbReference type="OrthoDB" id="10631361at2759"/>
<feature type="compositionally biased region" description="Basic residues" evidence="1">
    <location>
        <begin position="93"/>
        <end position="111"/>
    </location>
</feature>
<keyword evidence="3" id="KW-1185">Reference proteome</keyword>
<feature type="non-terminal residue" evidence="2">
    <location>
        <position position="1"/>
    </location>
</feature>
<dbReference type="EMBL" id="MUJZ01020633">
    <property type="protein sequence ID" value="OTF79951.1"/>
    <property type="molecule type" value="Genomic_DNA"/>
</dbReference>